<dbReference type="Proteomes" id="UP000786811">
    <property type="component" value="Unassembled WGS sequence"/>
</dbReference>
<reference evidence="1" key="1">
    <citation type="submission" date="2021-04" db="EMBL/GenBank/DDBJ databases">
        <authorList>
            <person name="Chebbi M.A.C M."/>
        </authorList>
    </citation>
    <scope>NUCLEOTIDE SEQUENCE</scope>
</reference>
<feature type="non-terminal residue" evidence="1">
    <location>
        <position position="325"/>
    </location>
</feature>
<evidence type="ECO:0000313" key="1">
    <source>
        <dbReference type="EMBL" id="CAG5072405.1"/>
    </source>
</evidence>
<accession>A0A8J2EHI8</accession>
<sequence length="325" mass="37379">MSSSHLTDDNLLLSSNIQSQLPGIRNNRCNLRQYRTMTIETQKIHKAKLAKFSNELKISKIDDSNVANFLKTIQDKSRSDKKLSKSYVNAIYSTLKLLNPSLTKTASEMDFPRKNRKFSSDEYLDTISGVKKVVEQMTQFTESFKNIEIQKVESRRKIDTIIAITMTALTNLRTTELLQLELKHLYQIAHGIPITLKLSYNKEQIIDVLLTDILTNQTFKNIINMVLSRELWCKNSFNSESQIKQSCIRLISCKNDTINKTFSELYVQINNKKPKLTLGLKSVRSHNSARIVNQRGHVTIDSDDETIFKSIINNFITENRTSHQA</sequence>
<proteinExistence type="predicted"/>
<dbReference type="OrthoDB" id="7670085at2759"/>
<keyword evidence="2" id="KW-1185">Reference proteome</keyword>
<dbReference type="EMBL" id="CAJNRD030000841">
    <property type="protein sequence ID" value="CAG5072405.1"/>
    <property type="molecule type" value="Genomic_DNA"/>
</dbReference>
<evidence type="ECO:0000313" key="2">
    <source>
        <dbReference type="Proteomes" id="UP000786811"/>
    </source>
</evidence>
<gene>
    <name evidence="1" type="ORF">HICCMSTLAB_LOCUS153</name>
</gene>
<comment type="caution">
    <text evidence="1">The sequence shown here is derived from an EMBL/GenBank/DDBJ whole genome shotgun (WGS) entry which is preliminary data.</text>
</comment>
<protein>
    <submittedName>
        <fullName evidence="1">Cc_HzNVorf140_2</fullName>
    </submittedName>
</protein>
<organism evidence="1 2">
    <name type="scientific">Cotesia congregata</name>
    <name type="common">Parasitoid wasp</name>
    <name type="synonym">Apanteles congregatus</name>
    <dbReference type="NCBI Taxonomy" id="51543"/>
    <lineage>
        <taxon>Eukaryota</taxon>
        <taxon>Metazoa</taxon>
        <taxon>Ecdysozoa</taxon>
        <taxon>Arthropoda</taxon>
        <taxon>Hexapoda</taxon>
        <taxon>Insecta</taxon>
        <taxon>Pterygota</taxon>
        <taxon>Neoptera</taxon>
        <taxon>Endopterygota</taxon>
        <taxon>Hymenoptera</taxon>
        <taxon>Apocrita</taxon>
        <taxon>Ichneumonoidea</taxon>
        <taxon>Braconidae</taxon>
        <taxon>Microgastrinae</taxon>
        <taxon>Cotesia</taxon>
    </lineage>
</organism>
<name>A0A8J2EHI8_COTCN</name>
<dbReference type="AlphaFoldDB" id="A0A8J2EHI8"/>